<comment type="subcellular location">
    <subcellularLocation>
        <location evidence="1">Cytoplasm</location>
    </subcellularLocation>
</comment>
<evidence type="ECO:0000256" key="1">
    <source>
        <dbReference type="ARBA" id="ARBA00004496"/>
    </source>
</evidence>
<organism evidence="7 8">
    <name type="scientific">Polyrhizophydium stewartii</name>
    <dbReference type="NCBI Taxonomy" id="2732419"/>
    <lineage>
        <taxon>Eukaryota</taxon>
        <taxon>Fungi</taxon>
        <taxon>Fungi incertae sedis</taxon>
        <taxon>Chytridiomycota</taxon>
        <taxon>Chytridiomycota incertae sedis</taxon>
        <taxon>Chytridiomycetes</taxon>
        <taxon>Rhizophydiales</taxon>
        <taxon>Rhizophydiales incertae sedis</taxon>
        <taxon>Polyrhizophydium</taxon>
    </lineage>
</organism>
<evidence type="ECO:0000259" key="6">
    <source>
        <dbReference type="SMART" id="SM00226"/>
    </source>
</evidence>
<dbReference type="EMBL" id="JADGIZ020000009">
    <property type="protein sequence ID" value="KAL2917794.1"/>
    <property type="molecule type" value="Genomic_DNA"/>
</dbReference>
<comment type="similarity">
    <text evidence="2">Belongs to the low molecular weight phosphotyrosine protein phosphatase family.</text>
</comment>
<accession>A0ABR4NE99</accession>
<dbReference type="InterPro" id="IPR050438">
    <property type="entry name" value="LMW_PTPase"/>
</dbReference>
<dbReference type="CDD" id="cd16343">
    <property type="entry name" value="LMWPTP"/>
    <property type="match status" value="1"/>
</dbReference>
<evidence type="ECO:0000313" key="7">
    <source>
        <dbReference type="EMBL" id="KAL2917794.1"/>
    </source>
</evidence>
<dbReference type="InterPro" id="IPR023485">
    <property type="entry name" value="Ptyr_pPase"/>
</dbReference>
<dbReference type="InterPro" id="IPR017867">
    <property type="entry name" value="Tyr_phospatase_low_mol_wt"/>
</dbReference>
<dbReference type="Gene3D" id="3.40.50.2300">
    <property type="match status" value="1"/>
</dbReference>
<gene>
    <name evidence="7" type="primary">stp1</name>
    <name evidence="7" type="ORF">HK105_202667</name>
</gene>
<dbReference type="SUPFAM" id="SSF52788">
    <property type="entry name" value="Phosphotyrosine protein phosphatases I"/>
    <property type="match status" value="1"/>
</dbReference>
<sequence>MPSVLFVCLGNICRSPMAEAVFAHMVRQNGLEASFARIDSAGTGGWHAGETPDSRSAKTCAAHGVPVNHRARQVTKSDFAEFDYMLCMDESNFENLKRMSGGSSKAKIHLFGEFDPNGERIIEDPYYGGIDGFEHNFQQVERASRGFLKHLGLL</sequence>
<evidence type="ECO:0000313" key="8">
    <source>
        <dbReference type="Proteomes" id="UP001527925"/>
    </source>
</evidence>
<feature type="domain" description="Phosphotyrosine protein phosphatase I" evidence="6">
    <location>
        <begin position="2"/>
        <end position="150"/>
    </location>
</feature>
<dbReference type="SMART" id="SM00226">
    <property type="entry name" value="LMWPc"/>
    <property type="match status" value="1"/>
</dbReference>
<comment type="caution">
    <text evidence="7">The sequence shown here is derived from an EMBL/GenBank/DDBJ whole genome shotgun (WGS) entry which is preliminary data.</text>
</comment>
<keyword evidence="5" id="KW-0904">Protein phosphatase</keyword>
<evidence type="ECO:0000256" key="2">
    <source>
        <dbReference type="ARBA" id="ARBA00011063"/>
    </source>
</evidence>
<protein>
    <submittedName>
        <fullName evidence="7">Low molecular weight phosphotyrosine protein phosphatase</fullName>
    </submittedName>
</protein>
<name>A0ABR4NE99_9FUNG</name>
<evidence type="ECO:0000256" key="5">
    <source>
        <dbReference type="ARBA" id="ARBA00022912"/>
    </source>
</evidence>
<dbReference type="PRINTS" id="PR00720">
    <property type="entry name" value="MAMMALPTPASE"/>
</dbReference>
<reference evidence="7 8" key="1">
    <citation type="submission" date="2023-09" db="EMBL/GenBank/DDBJ databases">
        <title>Pangenome analysis of Batrachochytrium dendrobatidis and related Chytrids.</title>
        <authorList>
            <person name="Yacoub M.N."/>
            <person name="Stajich J.E."/>
            <person name="James T.Y."/>
        </authorList>
    </citation>
    <scope>NUCLEOTIDE SEQUENCE [LARGE SCALE GENOMIC DNA]</scope>
    <source>
        <strain evidence="7 8">JEL0888</strain>
    </source>
</reference>
<keyword evidence="4" id="KW-0378">Hydrolase</keyword>
<proteinExistence type="inferred from homology"/>
<dbReference type="PRINTS" id="PR00719">
    <property type="entry name" value="LMWPTPASE"/>
</dbReference>
<keyword evidence="8" id="KW-1185">Reference proteome</keyword>
<dbReference type="PANTHER" id="PTHR11717:SF7">
    <property type="entry name" value="LOW MOLECULAR WEIGHT PHOSPHOTYROSINE PROTEIN PHOSPHATASE"/>
    <property type="match status" value="1"/>
</dbReference>
<dbReference type="PANTHER" id="PTHR11717">
    <property type="entry name" value="LOW MOLECULAR WEIGHT PROTEIN TYROSINE PHOSPHATASE"/>
    <property type="match status" value="1"/>
</dbReference>
<dbReference type="Proteomes" id="UP001527925">
    <property type="component" value="Unassembled WGS sequence"/>
</dbReference>
<dbReference type="InterPro" id="IPR002115">
    <property type="entry name" value="Tyr_Pase_low_mol_wt_mml"/>
</dbReference>
<evidence type="ECO:0000256" key="4">
    <source>
        <dbReference type="ARBA" id="ARBA00022801"/>
    </source>
</evidence>
<keyword evidence="3" id="KW-0963">Cytoplasm</keyword>
<dbReference type="Pfam" id="PF01451">
    <property type="entry name" value="LMWPc"/>
    <property type="match status" value="1"/>
</dbReference>
<evidence type="ECO:0000256" key="3">
    <source>
        <dbReference type="ARBA" id="ARBA00022490"/>
    </source>
</evidence>
<dbReference type="InterPro" id="IPR036196">
    <property type="entry name" value="Ptyr_pPase_sf"/>
</dbReference>